<name>A0AAW0URA1_SCYPA</name>
<gene>
    <name evidence="1" type="ORF">O3P69_002808</name>
</gene>
<proteinExistence type="predicted"/>
<dbReference type="EMBL" id="JARAKH010000009">
    <property type="protein sequence ID" value="KAK8401295.1"/>
    <property type="molecule type" value="Genomic_DNA"/>
</dbReference>
<evidence type="ECO:0000313" key="1">
    <source>
        <dbReference type="EMBL" id="KAK8401295.1"/>
    </source>
</evidence>
<organism evidence="1 2">
    <name type="scientific">Scylla paramamosain</name>
    <name type="common">Mud crab</name>
    <dbReference type="NCBI Taxonomy" id="85552"/>
    <lineage>
        <taxon>Eukaryota</taxon>
        <taxon>Metazoa</taxon>
        <taxon>Ecdysozoa</taxon>
        <taxon>Arthropoda</taxon>
        <taxon>Crustacea</taxon>
        <taxon>Multicrustacea</taxon>
        <taxon>Malacostraca</taxon>
        <taxon>Eumalacostraca</taxon>
        <taxon>Eucarida</taxon>
        <taxon>Decapoda</taxon>
        <taxon>Pleocyemata</taxon>
        <taxon>Brachyura</taxon>
        <taxon>Eubrachyura</taxon>
        <taxon>Portunoidea</taxon>
        <taxon>Portunidae</taxon>
        <taxon>Portuninae</taxon>
        <taxon>Scylla</taxon>
    </lineage>
</organism>
<keyword evidence="2" id="KW-1185">Reference proteome</keyword>
<reference evidence="1 2" key="1">
    <citation type="submission" date="2023-03" db="EMBL/GenBank/DDBJ databases">
        <title>High-quality genome of Scylla paramamosain provides insights in environmental adaptation.</title>
        <authorList>
            <person name="Zhang L."/>
        </authorList>
    </citation>
    <scope>NUCLEOTIDE SEQUENCE [LARGE SCALE GENOMIC DNA]</scope>
    <source>
        <strain evidence="1">LZ_2023a</strain>
        <tissue evidence="1">Muscle</tissue>
    </source>
</reference>
<evidence type="ECO:0000313" key="2">
    <source>
        <dbReference type="Proteomes" id="UP001487740"/>
    </source>
</evidence>
<comment type="caution">
    <text evidence="1">The sequence shown here is derived from an EMBL/GenBank/DDBJ whole genome shotgun (WGS) entry which is preliminary data.</text>
</comment>
<dbReference type="AlphaFoldDB" id="A0AAW0URA1"/>
<sequence length="114" mass="12472">MRIVSQATGASVEKCRYALQRNTISQRNVLRVAETDLKLGLLDTPPPPASPAGVAWTRRVAAIKEREDVQETSGITCETQSVSKEVVASVKDEVVVEAAHSGRNETRGAWRRTK</sequence>
<dbReference type="Proteomes" id="UP001487740">
    <property type="component" value="Unassembled WGS sequence"/>
</dbReference>
<protein>
    <submittedName>
        <fullName evidence="1">Uncharacterized protein</fullName>
    </submittedName>
</protein>
<accession>A0AAW0URA1</accession>